<gene>
    <name evidence="1" type="ORF">S01H1_33454</name>
</gene>
<protein>
    <submittedName>
        <fullName evidence="1">Uncharacterized protein</fullName>
    </submittedName>
</protein>
<feature type="non-terminal residue" evidence="1">
    <location>
        <position position="1"/>
    </location>
</feature>
<name>X0UZE3_9ZZZZ</name>
<sequence length="76" mass="9114">FNEQNKDPRAQRYVENDELHGVSYQKIPGLWDILYFRLAKSLQDITIRDTDVKETLDKSAVEINEILERFKVKYLR</sequence>
<comment type="caution">
    <text evidence="1">The sequence shown here is derived from an EMBL/GenBank/DDBJ whole genome shotgun (WGS) entry which is preliminary data.</text>
</comment>
<dbReference type="AlphaFoldDB" id="X0UZE3"/>
<evidence type="ECO:0000313" key="1">
    <source>
        <dbReference type="EMBL" id="GAG11209.1"/>
    </source>
</evidence>
<proteinExistence type="predicted"/>
<organism evidence="1">
    <name type="scientific">marine sediment metagenome</name>
    <dbReference type="NCBI Taxonomy" id="412755"/>
    <lineage>
        <taxon>unclassified sequences</taxon>
        <taxon>metagenomes</taxon>
        <taxon>ecological metagenomes</taxon>
    </lineage>
</organism>
<reference evidence="1" key="1">
    <citation type="journal article" date="2014" name="Front. Microbiol.">
        <title>High frequency of phylogenetically diverse reductive dehalogenase-homologous genes in deep subseafloor sedimentary metagenomes.</title>
        <authorList>
            <person name="Kawai M."/>
            <person name="Futagami T."/>
            <person name="Toyoda A."/>
            <person name="Takaki Y."/>
            <person name="Nishi S."/>
            <person name="Hori S."/>
            <person name="Arai W."/>
            <person name="Tsubouchi T."/>
            <person name="Morono Y."/>
            <person name="Uchiyama I."/>
            <person name="Ito T."/>
            <person name="Fujiyama A."/>
            <person name="Inagaki F."/>
            <person name="Takami H."/>
        </authorList>
    </citation>
    <scope>NUCLEOTIDE SEQUENCE</scope>
    <source>
        <strain evidence="1">Expedition CK06-06</strain>
    </source>
</reference>
<accession>X0UZE3</accession>
<dbReference type="EMBL" id="BARS01020772">
    <property type="protein sequence ID" value="GAG11209.1"/>
    <property type="molecule type" value="Genomic_DNA"/>
</dbReference>